<dbReference type="InterPro" id="IPR000873">
    <property type="entry name" value="AMP-dep_synth/lig_dom"/>
</dbReference>
<feature type="domain" description="AMP-dependent synthetase/ligase" evidence="2">
    <location>
        <begin position="19"/>
        <end position="112"/>
    </location>
</feature>
<name>A0ABQ3X239_9ACTN</name>
<dbReference type="PANTHER" id="PTHR45527:SF1">
    <property type="entry name" value="FATTY ACID SYNTHASE"/>
    <property type="match status" value="1"/>
</dbReference>
<dbReference type="InterPro" id="IPR045851">
    <property type="entry name" value="AMP-bd_C_sf"/>
</dbReference>
<proteinExistence type="predicted"/>
<dbReference type="Gene3D" id="3.30.300.30">
    <property type="match status" value="1"/>
</dbReference>
<organism evidence="4 5">
    <name type="scientific">Actinoplanes couchii</name>
    <dbReference type="NCBI Taxonomy" id="403638"/>
    <lineage>
        <taxon>Bacteria</taxon>
        <taxon>Bacillati</taxon>
        <taxon>Actinomycetota</taxon>
        <taxon>Actinomycetes</taxon>
        <taxon>Micromonosporales</taxon>
        <taxon>Micromonosporaceae</taxon>
        <taxon>Actinoplanes</taxon>
    </lineage>
</organism>
<dbReference type="EMBL" id="BOMG01000019">
    <property type="protein sequence ID" value="GID52473.1"/>
    <property type="molecule type" value="Genomic_DNA"/>
</dbReference>
<evidence type="ECO:0000313" key="5">
    <source>
        <dbReference type="Proteomes" id="UP000612282"/>
    </source>
</evidence>
<dbReference type="Gene3D" id="3.40.50.12780">
    <property type="entry name" value="N-terminal domain of ligase-like"/>
    <property type="match status" value="1"/>
</dbReference>
<dbReference type="InterPro" id="IPR020845">
    <property type="entry name" value="AMP-binding_CS"/>
</dbReference>
<keyword evidence="5" id="KW-1185">Reference proteome</keyword>
<evidence type="ECO:0000259" key="2">
    <source>
        <dbReference type="Pfam" id="PF00501"/>
    </source>
</evidence>
<dbReference type="Pfam" id="PF13193">
    <property type="entry name" value="AMP-binding_C"/>
    <property type="match status" value="1"/>
</dbReference>
<feature type="domain" description="AMP-dependent synthetase/ligase" evidence="2">
    <location>
        <begin position="126"/>
        <end position="340"/>
    </location>
</feature>
<evidence type="ECO:0008006" key="6">
    <source>
        <dbReference type="Google" id="ProtNLM"/>
    </source>
</evidence>
<evidence type="ECO:0000256" key="1">
    <source>
        <dbReference type="SAM" id="MobiDB-lite"/>
    </source>
</evidence>
<dbReference type="RefSeq" id="WP_203793281.1">
    <property type="nucleotide sequence ID" value="NZ_BAAAQE010000097.1"/>
</dbReference>
<evidence type="ECO:0000259" key="3">
    <source>
        <dbReference type="Pfam" id="PF13193"/>
    </source>
</evidence>
<feature type="domain" description="AMP-binding enzyme C-terminal" evidence="3">
    <location>
        <begin position="397"/>
        <end position="473"/>
    </location>
</feature>
<accession>A0ABQ3X239</accession>
<feature type="region of interest" description="Disordered" evidence="1">
    <location>
        <begin position="473"/>
        <end position="493"/>
    </location>
</feature>
<evidence type="ECO:0000313" key="4">
    <source>
        <dbReference type="EMBL" id="GID52473.1"/>
    </source>
</evidence>
<protein>
    <recommendedName>
        <fullName evidence="6">AMP-dependent synthetase and ligase</fullName>
    </recommendedName>
</protein>
<dbReference type="InterPro" id="IPR042099">
    <property type="entry name" value="ANL_N_sf"/>
</dbReference>
<dbReference type="PROSITE" id="PS00455">
    <property type="entry name" value="AMP_BINDING"/>
    <property type="match status" value="1"/>
</dbReference>
<dbReference type="Proteomes" id="UP000612282">
    <property type="component" value="Unassembled WGS sequence"/>
</dbReference>
<dbReference type="SUPFAM" id="SSF56801">
    <property type="entry name" value="Acetyl-CoA synthetase-like"/>
    <property type="match status" value="1"/>
</dbReference>
<dbReference type="PANTHER" id="PTHR45527">
    <property type="entry name" value="NONRIBOSOMAL PEPTIDE SYNTHETASE"/>
    <property type="match status" value="1"/>
</dbReference>
<reference evidence="4 5" key="1">
    <citation type="submission" date="2021-01" db="EMBL/GenBank/DDBJ databases">
        <title>Whole genome shotgun sequence of Actinoplanes couchii NBRC 106145.</title>
        <authorList>
            <person name="Komaki H."/>
            <person name="Tamura T."/>
        </authorList>
    </citation>
    <scope>NUCLEOTIDE SEQUENCE [LARGE SCALE GENOMIC DNA]</scope>
    <source>
        <strain evidence="4 5">NBRC 106145</strain>
    </source>
</reference>
<gene>
    <name evidence="4" type="ORF">Aco03nite_008770</name>
</gene>
<dbReference type="Pfam" id="PF00501">
    <property type="entry name" value="AMP-binding"/>
    <property type="match status" value="2"/>
</dbReference>
<sequence>MTDPSPRPDVPAVAAAFLEHARRDPGAPALAWADREISYGELAALAAGQRPLLDRLGPDEPVGVLAAKSPGALALVLACLLTGRRFLLPSPSLAAETLDTLFDQAGCRTIVREEDLLPPAGEVTWPAVDPDSIGFMLTTSGSTGLPKIVPLPHRAVDAFAAWAAGTFRIGPGRSVFSYAPLNFDLCLLDVWTTLAYGGRVVLADTARAAHGGYLADLLRRYPVDVIQGVPMLYNLLLDSGAIGFAGVSHVLVTGDVIGADTLAALPWLFPGARLHNVYGCTETNDSLIAELEPGRSGPAPLGVPLPGVDVLLLDSGGQPVDGPGTGELYVTTPFQSGGYLDAARSAGKFTGHPLGSDDRQWFRSGDLVRRDSGGSLALIGRTDFQIKIRGTAINTAEVESVLRECDGVLDAAVLTSTDPVAGRQLAAVLTRVPGSAVNSLTVRLHCAAHLPKAAVPSTLRIVDVPLPRTSTGKLDRSAAEELLTPEPIPGRTS</sequence>
<dbReference type="InterPro" id="IPR025110">
    <property type="entry name" value="AMP-bd_C"/>
</dbReference>
<comment type="caution">
    <text evidence="4">The sequence shown here is derived from an EMBL/GenBank/DDBJ whole genome shotgun (WGS) entry which is preliminary data.</text>
</comment>